<feature type="signal peptide" evidence="1">
    <location>
        <begin position="1"/>
        <end position="18"/>
    </location>
</feature>
<dbReference type="Proteomes" id="UP000198379">
    <property type="component" value="Unassembled WGS sequence"/>
</dbReference>
<reference evidence="2 3" key="1">
    <citation type="submission" date="2017-06" db="EMBL/GenBank/DDBJ databases">
        <authorList>
            <person name="Kim H.J."/>
            <person name="Triplett B.A."/>
        </authorList>
    </citation>
    <scope>NUCLEOTIDE SEQUENCE [LARGE SCALE GENOMIC DNA]</scope>
    <source>
        <strain evidence="2 3">DSM 25597</strain>
    </source>
</reference>
<dbReference type="AlphaFoldDB" id="A0A238WNV9"/>
<accession>A0A238WNV9</accession>
<organism evidence="2 3">
    <name type="scientific">Dokdonia pacifica</name>
    <dbReference type="NCBI Taxonomy" id="1627892"/>
    <lineage>
        <taxon>Bacteria</taxon>
        <taxon>Pseudomonadati</taxon>
        <taxon>Bacteroidota</taxon>
        <taxon>Flavobacteriia</taxon>
        <taxon>Flavobacteriales</taxon>
        <taxon>Flavobacteriaceae</taxon>
        <taxon>Dokdonia</taxon>
    </lineage>
</organism>
<evidence type="ECO:0000313" key="3">
    <source>
        <dbReference type="Proteomes" id="UP000198379"/>
    </source>
</evidence>
<dbReference type="OrthoDB" id="9815802at2"/>
<dbReference type="RefSeq" id="WP_089370553.1">
    <property type="nucleotide sequence ID" value="NZ_BMEP01000003.1"/>
</dbReference>
<keyword evidence="3" id="KW-1185">Reference proteome</keyword>
<evidence type="ECO:0008006" key="4">
    <source>
        <dbReference type="Google" id="ProtNLM"/>
    </source>
</evidence>
<dbReference type="EMBL" id="FZNY01000001">
    <property type="protein sequence ID" value="SNR48071.1"/>
    <property type="molecule type" value="Genomic_DNA"/>
</dbReference>
<protein>
    <recommendedName>
        <fullName evidence="4">Outer membrane protein beta-barrel family protein</fullName>
    </recommendedName>
</protein>
<feature type="chain" id="PRO_5012308543" description="Outer membrane protein beta-barrel family protein" evidence="1">
    <location>
        <begin position="19"/>
        <end position="1145"/>
    </location>
</feature>
<proteinExistence type="predicted"/>
<sequence length="1145" mass="128950">MRNLYFLFFFLCAATLVAQEVRTKRIPLRDSIQLDSVSINPSLFKITTREGATLDSTKYTIDYPNSLLSLKAKETIPTDTLVITYRVYPNFLTRKYVQFDKKRIVSSSGNLDRLTNLRNQKKRKGFTPFNGLNTSGSIVRGVTVGSNQNSTVNSELDLQLSGKLSDKVTLRASIQDANIPSQEGGFSQNLDEFDQIFIELFSDNWNIRAGDINLQDTESYYGQFTKKIQGLSLRGDINHSEDSKTNLFATGALVRGVFNTSVFTGQEGNQGPYKLTGPNGELFVLIVSGSEAVYVNGILLERGEAKDYIIDYNAGEIRFNSTFPITSEMRITVDYQFSERNFTRFVAYGGGSFRESDTFKIAAQVYSESDAKNQPLQQTLSEAQVAVLANAGDDPNQMVAQSAVPDTFSDNKVLYRQITVNGVDVFEFSTDPEEELFNVRFTNVGPNQGDYILSTTNTLRRTFEYVAPIDGVSQGSFAPQIRLFAPTLLQLAIVNGSYTPSEKTAISFEAAGSKNDLNLFSNLDDDDNNAFATHINAKQQLFKKDSTATLEAFGKWDYIQESFTNVEGLYNVEFNRDWNIDTGLQNTNGNGLIITGNQSFLTTGLRYQNNKLGSIIYSFENLDFNTTYSGTRHSVASTIHSKKVKGAITGSILNTNDLNVTSNFSKLYSSAVYDLKKAWVGGKFYTEDNVRITKANDSITPDSQRFQLYEGFVGVGDSTNVYIEAGYRYRINDSLRANSIQRVNTSNTYFLKSQLVKNKKTNLSLFVNYRTLAFEDTAIETQNSLNSRLLYDQRFAKDIIRLNTVFETNSGTQPQQEFTFIAVDEGQGTHTWNDFNGDGIQQLEEFDLAQFQDQADFIRVLLPNQIFLQTHQNKLSSQLTINPQQWNGQKGFKKVLSHFYNQTNYSIDRRALREGESFTINPFEADENEIGLGLNFRNAFTFNRGKQNYTTTYSYISNQSTNLLSTGLQDNELETHQINFLHKIKESWLFNFKGETGTTKSVAENFPSRNFSIDNTNANPKISYLISKTSRVSLFYTYQDKKNTNGGLEALQQNSFGTSFAIADGEKLSLMGEFNYIDNQFEGSAFSPVAYQILEGLQPGTNFTWNLIAQKRLTKFLDLNISYFGRKSEDSRTIHTGNIQLKALF</sequence>
<keyword evidence="1" id="KW-0732">Signal</keyword>
<evidence type="ECO:0000313" key="2">
    <source>
        <dbReference type="EMBL" id="SNR48071.1"/>
    </source>
</evidence>
<gene>
    <name evidence="2" type="ORF">SAMN06265376_1011266</name>
</gene>
<evidence type="ECO:0000256" key="1">
    <source>
        <dbReference type="SAM" id="SignalP"/>
    </source>
</evidence>
<name>A0A238WNV9_9FLAO</name>